<evidence type="ECO:0000256" key="14">
    <source>
        <dbReference type="RuleBase" id="RU004182"/>
    </source>
</evidence>
<feature type="binding site" evidence="12">
    <location>
        <position position="223"/>
    </location>
    <ligand>
        <name>FAD</name>
        <dbReference type="ChEBI" id="CHEBI:57692"/>
    </ligand>
</feature>
<dbReference type="PROSITE" id="PS00394">
    <property type="entry name" value="DNA_PHOTOLYASES_1_1"/>
    <property type="match status" value="1"/>
</dbReference>
<comment type="catalytic activity">
    <reaction evidence="9">
        <text>cyclobutadipyrimidine (in DNA) = 2 pyrimidine residues (in DNA).</text>
        <dbReference type="EC" id="4.1.99.3"/>
    </reaction>
</comment>
<name>A0A520RZJ2_9GAMM</name>
<keyword evidence="6 12" id="KW-0274">FAD</keyword>
<dbReference type="InterPro" id="IPR014729">
    <property type="entry name" value="Rossmann-like_a/b/a_fold"/>
</dbReference>
<dbReference type="AlphaFoldDB" id="A0A520RZJ2"/>
<comment type="cofactor">
    <cofactor evidence="12">
        <name>FAD</name>
        <dbReference type="ChEBI" id="CHEBI:57692"/>
    </cofactor>
    <text evidence="12">Binds 1 FAD per subunit.</text>
</comment>
<comment type="similarity">
    <text evidence="2">Belongs to the DNA photolyase class-1 family.</text>
</comment>
<proteinExistence type="inferred from homology"/>
<evidence type="ECO:0000256" key="5">
    <source>
        <dbReference type="ARBA" id="ARBA00022630"/>
    </source>
</evidence>
<feature type="binding site" evidence="12">
    <location>
        <position position="272"/>
    </location>
    <ligand>
        <name>FAD</name>
        <dbReference type="ChEBI" id="CHEBI:57692"/>
    </ligand>
</feature>
<evidence type="ECO:0000313" key="16">
    <source>
        <dbReference type="EMBL" id="RZO75636.1"/>
    </source>
</evidence>
<dbReference type="InterPro" id="IPR036155">
    <property type="entry name" value="Crypto/Photolyase_N_sf"/>
</dbReference>
<keyword evidence="5 12" id="KW-0285">Flavoprotein</keyword>
<dbReference type="EMBL" id="SHAH01000050">
    <property type="protein sequence ID" value="RZO75636.1"/>
    <property type="molecule type" value="Genomic_DNA"/>
</dbReference>
<comment type="function">
    <text evidence="10">Involved in repair of UV radiation-induced DNA damage. Catalyzes the light-dependent monomerization (300-600 nm) of cyclobutyl pyrimidine dimers (in cis-syn configuration), which are formed between adjacent bases on the same DNA strand upon exposure to ultraviolet radiation.</text>
</comment>
<dbReference type="GO" id="GO:0003677">
    <property type="term" value="F:DNA binding"/>
    <property type="evidence" value="ECO:0007669"/>
    <property type="project" value="TreeGrafter"/>
</dbReference>
<dbReference type="SUPFAM" id="SSF48173">
    <property type="entry name" value="Cryptochrome/photolyase FAD-binding domain"/>
    <property type="match status" value="1"/>
</dbReference>
<dbReference type="GO" id="GO:0009416">
    <property type="term" value="P:response to light stimulus"/>
    <property type="evidence" value="ECO:0007669"/>
    <property type="project" value="TreeGrafter"/>
</dbReference>
<dbReference type="Gene3D" id="1.10.579.10">
    <property type="entry name" value="DNA Cyclobutane Dipyrimidine Photolyase, subunit A, domain 3"/>
    <property type="match status" value="1"/>
</dbReference>
<keyword evidence="7 14" id="KW-0157">Chromophore</keyword>
<feature type="site" description="Electron transfer via tryptophanyl radical" evidence="13">
    <location>
        <position position="359"/>
    </location>
</feature>
<feature type="domain" description="Photolyase/cryptochrome alpha/beta" evidence="15">
    <location>
        <begin position="4"/>
        <end position="129"/>
    </location>
</feature>
<evidence type="ECO:0000256" key="8">
    <source>
        <dbReference type="ARBA" id="ARBA00031671"/>
    </source>
</evidence>
<evidence type="ECO:0000256" key="1">
    <source>
        <dbReference type="ARBA" id="ARBA00001932"/>
    </source>
</evidence>
<evidence type="ECO:0000259" key="15">
    <source>
        <dbReference type="PROSITE" id="PS51645"/>
    </source>
</evidence>
<dbReference type="GO" id="GO:0000719">
    <property type="term" value="P:photoreactive repair"/>
    <property type="evidence" value="ECO:0007669"/>
    <property type="project" value="UniProtKB-ARBA"/>
</dbReference>
<dbReference type="Proteomes" id="UP000320404">
    <property type="component" value="Unassembled WGS sequence"/>
</dbReference>
<dbReference type="InterPro" id="IPR036134">
    <property type="entry name" value="Crypto/Photolyase_FAD-like_sf"/>
</dbReference>
<evidence type="ECO:0000256" key="11">
    <source>
        <dbReference type="ARBA" id="ARBA00083107"/>
    </source>
</evidence>
<protein>
    <recommendedName>
        <fullName evidence="4">Deoxyribodipyrimidine photo-lyase</fullName>
        <ecNumber evidence="3">4.1.99.3</ecNumber>
    </recommendedName>
    <alternativeName>
        <fullName evidence="8">DNA photolyase</fullName>
    </alternativeName>
    <alternativeName>
        <fullName evidence="11">Photoreactivating enzyme</fullName>
    </alternativeName>
</protein>
<dbReference type="InterPro" id="IPR018394">
    <property type="entry name" value="DNA_photolyase_1_CS_C"/>
</dbReference>
<accession>A0A520RZJ2</accession>
<dbReference type="PANTHER" id="PTHR11455:SF9">
    <property type="entry name" value="CRYPTOCHROME CIRCADIAN CLOCK 5 ISOFORM X1"/>
    <property type="match status" value="1"/>
</dbReference>
<evidence type="ECO:0000256" key="6">
    <source>
        <dbReference type="ARBA" id="ARBA00022827"/>
    </source>
</evidence>
<comment type="cofactor">
    <cofactor evidence="1">
        <name>(6R)-5,10-methylene-5,6,7,8-tetrahydrofolate</name>
        <dbReference type="ChEBI" id="CHEBI:15636"/>
    </cofactor>
</comment>
<dbReference type="InterPro" id="IPR002081">
    <property type="entry name" value="Cryptochrome/DNA_photolyase_1"/>
</dbReference>
<evidence type="ECO:0000256" key="3">
    <source>
        <dbReference type="ARBA" id="ARBA00013149"/>
    </source>
</evidence>
<dbReference type="GO" id="GO:0003904">
    <property type="term" value="F:deoxyribodipyrimidine photo-lyase activity"/>
    <property type="evidence" value="ECO:0007669"/>
    <property type="project" value="UniProtKB-EC"/>
</dbReference>
<gene>
    <name evidence="16" type="ORF">EVA69_03990</name>
</gene>
<feature type="site" description="Electron transfer via tryptophanyl radical" evidence="13">
    <location>
        <position position="382"/>
    </location>
</feature>
<dbReference type="SUPFAM" id="SSF52425">
    <property type="entry name" value="Cryptochrome/photolyase, N-terminal domain"/>
    <property type="match status" value="1"/>
</dbReference>
<dbReference type="PROSITE" id="PS51645">
    <property type="entry name" value="PHR_CRY_ALPHA_BETA"/>
    <property type="match status" value="1"/>
</dbReference>
<evidence type="ECO:0000256" key="12">
    <source>
        <dbReference type="PIRSR" id="PIRSR602081-1"/>
    </source>
</evidence>
<evidence type="ECO:0000256" key="10">
    <source>
        <dbReference type="ARBA" id="ARBA00059220"/>
    </source>
</evidence>
<dbReference type="Gene3D" id="3.40.50.620">
    <property type="entry name" value="HUPs"/>
    <property type="match status" value="1"/>
</dbReference>
<dbReference type="Pfam" id="PF00875">
    <property type="entry name" value="DNA_photolyase"/>
    <property type="match status" value="1"/>
</dbReference>
<dbReference type="FunFam" id="1.10.579.10:FF:000003">
    <property type="entry name" value="Deoxyribodipyrimidine photo-lyase"/>
    <property type="match status" value="1"/>
</dbReference>
<dbReference type="GO" id="GO:0071949">
    <property type="term" value="F:FAD binding"/>
    <property type="evidence" value="ECO:0007669"/>
    <property type="project" value="TreeGrafter"/>
</dbReference>
<evidence type="ECO:0000256" key="7">
    <source>
        <dbReference type="ARBA" id="ARBA00022991"/>
    </source>
</evidence>
<feature type="binding site" evidence="12">
    <location>
        <begin position="372"/>
        <end position="374"/>
    </location>
    <ligand>
        <name>FAD</name>
        <dbReference type="ChEBI" id="CHEBI:57692"/>
    </ligand>
</feature>
<dbReference type="Pfam" id="PF03441">
    <property type="entry name" value="FAD_binding_7"/>
    <property type="match status" value="1"/>
</dbReference>
<evidence type="ECO:0000256" key="2">
    <source>
        <dbReference type="ARBA" id="ARBA00005862"/>
    </source>
</evidence>
<dbReference type="PANTHER" id="PTHR11455">
    <property type="entry name" value="CRYPTOCHROME"/>
    <property type="match status" value="1"/>
</dbReference>
<keyword evidence="16" id="KW-0456">Lyase</keyword>
<comment type="similarity">
    <text evidence="14">Belongs to the DNA photolyase family.</text>
</comment>
<dbReference type="InterPro" id="IPR006050">
    <property type="entry name" value="DNA_photolyase_N"/>
</dbReference>
<evidence type="ECO:0000256" key="4">
    <source>
        <dbReference type="ARBA" id="ARBA00014046"/>
    </source>
</evidence>
<organism evidence="16 17">
    <name type="scientific">OM182 bacterium</name>
    <dbReference type="NCBI Taxonomy" id="2510334"/>
    <lineage>
        <taxon>Bacteria</taxon>
        <taxon>Pseudomonadati</taxon>
        <taxon>Pseudomonadota</taxon>
        <taxon>Gammaproteobacteria</taxon>
        <taxon>OMG group</taxon>
        <taxon>OM182 clade</taxon>
    </lineage>
</organism>
<dbReference type="Gene3D" id="1.25.40.80">
    <property type="match status" value="1"/>
</dbReference>
<comment type="caution">
    <text evidence="16">The sequence shown here is derived from an EMBL/GenBank/DDBJ whole genome shotgun (WGS) entry which is preliminary data.</text>
</comment>
<evidence type="ECO:0000256" key="13">
    <source>
        <dbReference type="PIRSR" id="PIRSR602081-2"/>
    </source>
</evidence>
<dbReference type="InterPro" id="IPR005101">
    <property type="entry name" value="Cryptochr/Photolyase_FAD-bd"/>
</dbReference>
<dbReference type="EC" id="4.1.99.3" evidence="3"/>
<dbReference type="PRINTS" id="PR00147">
    <property type="entry name" value="DNAPHOTLYASE"/>
</dbReference>
<evidence type="ECO:0000313" key="17">
    <source>
        <dbReference type="Proteomes" id="UP000320404"/>
    </source>
</evidence>
<evidence type="ECO:0000256" key="9">
    <source>
        <dbReference type="ARBA" id="ARBA00033999"/>
    </source>
</evidence>
<reference evidence="16 17" key="1">
    <citation type="submission" date="2019-02" db="EMBL/GenBank/DDBJ databases">
        <title>Prokaryotic population dynamics and viral predation in marine succession experiment using metagenomics: the confinement effect.</title>
        <authorList>
            <person name="Haro-Moreno J.M."/>
            <person name="Rodriguez-Valera F."/>
            <person name="Lopez-Perez M."/>
        </authorList>
    </citation>
    <scope>NUCLEOTIDE SEQUENCE [LARGE SCALE GENOMIC DNA]</scope>
    <source>
        <strain evidence="16">MED-G158</strain>
    </source>
</reference>
<sequence>MAKTPSLMWFRQDLRLNDNPALTQAAQAGPVLPIYILDDCNSAPWQMGAASRWWLHQSLEALGAELQNKLVVLKGDPQKLITELVAKHNIQQVCWNRCYEPWRSARDTTIKQVLQETGVEVTSCNGSLLVEPWTNLKDDGTPYRVFTPFYRRAMSRGIEIETVLQPTPELNLIGEDTSDTKLDALELLPDIDWYSGFEEVFTPGEVGAHQQLANFLEHGISNYKQGRDYPALESVSRLSPHIHFGEIAPHRIFQESLEHGRLAGIETESEHFGRELVWREFSYTLLHHFPELTANNMNANFDHFPWRRDAKLLKAWQRGQTGYPLVDAGMRELWQTGYMHNRVRMIVGSFLVKNLLQDWREGARWFWDCLLDADLANNTCSWQWVAGCGADAAPYFRIFNPLTQSDKFKAAPYIRRFVPELAALDDRHIHEPAAAPPIVLESAGVELGKNYPMPIVELKASREKALEAYQELKSRA</sequence>
<feature type="site" description="Electron transfer via tryptophanyl radical" evidence="13">
    <location>
        <position position="306"/>
    </location>
</feature>